<dbReference type="EMBL" id="JAKZFC010000002">
    <property type="protein sequence ID" value="MCH7321639.1"/>
    <property type="molecule type" value="Genomic_DNA"/>
</dbReference>
<dbReference type="PANTHER" id="PTHR42695">
    <property type="entry name" value="GLUTAMINE AMIDOTRANSFERASE YLR126C-RELATED"/>
    <property type="match status" value="1"/>
</dbReference>
<dbReference type="SUPFAM" id="SSF52317">
    <property type="entry name" value="Class I glutamine amidotransferase-like"/>
    <property type="match status" value="1"/>
</dbReference>
<dbReference type="InterPro" id="IPR029062">
    <property type="entry name" value="Class_I_gatase-like"/>
</dbReference>
<dbReference type="Proteomes" id="UP001316087">
    <property type="component" value="Unassembled WGS sequence"/>
</dbReference>
<name>A0ABS9UBV1_9BACL</name>
<dbReference type="PANTHER" id="PTHR42695:SF5">
    <property type="entry name" value="GLUTAMINE AMIDOTRANSFERASE YLR126C-RELATED"/>
    <property type="match status" value="1"/>
</dbReference>
<dbReference type="Gene3D" id="3.40.50.880">
    <property type="match status" value="1"/>
</dbReference>
<reference evidence="2 3" key="1">
    <citation type="submission" date="2022-03" db="EMBL/GenBank/DDBJ databases">
        <authorList>
            <person name="Jo J.-H."/>
            <person name="Im W.-T."/>
        </authorList>
    </citation>
    <scope>NUCLEOTIDE SEQUENCE [LARGE SCALE GENOMIC DNA]</scope>
    <source>
        <strain evidence="2 3">MA9</strain>
    </source>
</reference>
<dbReference type="CDD" id="cd01741">
    <property type="entry name" value="GATase1_1"/>
    <property type="match status" value="1"/>
</dbReference>
<evidence type="ECO:0000313" key="3">
    <source>
        <dbReference type="Proteomes" id="UP001316087"/>
    </source>
</evidence>
<organism evidence="2 3">
    <name type="scientific">Solibacillus palustris</name>
    <dbReference type="NCBI Taxonomy" id="2908203"/>
    <lineage>
        <taxon>Bacteria</taxon>
        <taxon>Bacillati</taxon>
        <taxon>Bacillota</taxon>
        <taxon>Bacilli</taxon>
        <taxon>Bacillales</taxon>
        <taxon>Caryophanaceae</taxon>
        <taxon>Solibacillus</taxon>
    </lineage>
</organism>
<gene>
    <name evidence="2" type="ORF">LZ480_07000</name>
</gene>
<dbReference type="RefSeq" id="WP_241368701.1">
    <property type="nucleotide sequence ID" value="NZ_JAKZFC010000002.1"/>
</dbReference>
<dbReference type="InterPro" id="IPR017926">
    <property type="entry name" value="GATASE"/>
</dbReference>
<feature type="domain" description="Glutamine amidotransferase" evidence="1">
    <location>
        <begin position="27"/>
        <end position="183"/>
    </location>
</feature>
<evidence type="ECO:0000259" key="1">
    <source>
        <dbReference type="Pfam" id="PF00117"/>
    </source>
</evidence>
<protein>
    <submittedName>
        <fullName evidence="2">Type 1 glutamine amidotransferase</fullName>
    </submittedName>
</protein>
<dbReference type="InterPro" id="IPR044992">
    <property type="entry name" value="ChyE-like"/>
</dbReference>
<keyword evidence="3" id="KW-1185">Reference proteome</keyword>
<evidence type="ECO:0000313" key="2">
    <source>
        <dbReference type="EMBL" id="MCH7321639.1"/>
    </source>
</evidence>
<sequence length="234" mass="26668">MRIYCLQNDPLAGLGAIETWISKNAYSVTTTHVYNDSNFLSTDEYDLLIILGGPMGAYEEEQYPWLQLEKEYISEAIRKEKFVFGICLGAQLIASALGSPVYPHTLQEIGWWQLERTKERESLQLFNGLPEKFTVFELHGDTFDLPEGAVRIAESKACLNQAFMFENYVIGLQFHPEFTENTLNNVVEKIGHELTGGAFIQKPEEFLNRLDLHKGAHSILFNLLDNICESIEIK</sequence>
<proteinExistence type="predicted"/>
<comment type="caution">
    <text evidence="2">The sequence shown here is derived from an EMBL/GenBank/DDBJ whole genome shotgun (WGS) entry which is preliminary data.</text>
</comment>
<accession>A0ABS9UBV1</accession>
<dbReference type="PROSITE" id="PS51273">
    <property type="entry name" value="GATASE_TYPE_1"/>
    <property type="match status" value="1"/>
</dbReference>
<dbReference type="Pfam" id="PF00117">
    <property type="entry name" value="GATase"/>
    <property type="match status" value="1"/>
</dbReference>
<keyword evidence="2" id="KW-0315">Glutamine amidotransferase</keyword>